<evidence type="ECO:0008006" key="3">
    <source>
        <dbReference type="Google" id="ProtNLM"/>
    </source>
</evidence>
<gene>
    <name evidence="1" type="ORF">N7532_007338</name>
</gene>
<accession>A0A9W9F7R2</accession>
<reference evidence="1" key="1">
    <citation type="submission" date="2022-11" db="EMBL/GenBank/DDBJ databases">
        <authorList>
            <person name="Petersen C."/>
        </authorList>
    </citation>
    <scope>NUCLEOTIDE SEQUENCE</scope>
    <source>
        <strain evidence="1">IBT 30761</strain>
    </source>
</reference>
<comment type="caution">
    <text evidence="1">The sequence shown here is derived from an EMBL/GenBank/DDBJ whole genome shotgun (WGS) entry which is preliminary data.</text>
</comment>
<dbReference type="Proteomes" id="UP001149074">
    <property type="component" value="Unassembled WGS sequence"/>
</dbReference>
<dbReference type="AlphaFoldDB" id="A0A9W9F7R2"/>
<name>A0A9W9F7R2_9EURO</name>
<sequence length="462" mass="52021">MGSHIDPTRQGRGILWTLPIEVVIQILSYTDDFYGLHSLISVSPYAASVLTTYPALILDQITRSHPLFRLDLSVSGSGLFPHIDWIFWTIALAISGPSFDYESLSQHVNISTDSTPISLKDLLSGENAPSIALALIDMAASIQRLACACLSRMVENLQPAVSNSSILSECVDRDFPPPNSIPFSWVEEYRVYRALWHLQRYSLLRELARKWNWSEENLAQLDRYAKFSEGVKGGFMEEILSVSEALQDLGIVPDPKPPPTPRHHPNSALDSLMRLDPVAIDLGETIPLFNFREMNLDSPGICQKRLQQSQSQSMVAWRVWTPPPVPANNDINYAWEREARHALSMSAPSISSWMEMSFDFAYGTPSRFLLPGYGGEIQSFRRLGVFLWDHWRMYVSGLVTPWLYLRTETPNGSPIGPSRHGRNESLDAMRLKWWSLVGRYPARESDVQAVVEGSHSEFGSVA</sequence>
<evidence type="ECO:0000313" key="2">
    <source>
        <dbReference type="Proteomes" id="UP001149074"/>
    </source>
</evidence>
<dbReference type="EMBL" id="JAPQKI010000006">
    <property type="protein sequence ID" value="KAJ5095047.1"/>
    <property type="molecule type" value="Genomic_DNA"/>
</dbReference>
<dbReference type="OrthoDB" id="4358152at2759"/>
<dbReference type="RefSeq" id="XP_056473197.1">
    <property type="nucleotide sequence ID" value="XM_056619831.1"/>
</dbReference>
<protein>
    <recommendedName>
        <fullName evidence="3">F-box domain-containing protein</fullName>
    </recommendedName>
</protein>
<evidence type="ECO:0000313" key="1">
    <source>
        <dbReference type="EMBL" id="KAJ5095047.1"/>
    </source>
</evidence>
<dbReference type="GeneID" id="81358810"/>
<keyword evidence="2" id="KW-1185">Reference proteome</keyword>
<proteinExistence type="predicted"/>
<organism evidence="1 2">
    <name type="scientific">Penicillium argentinense</name>
    <dbReference type="NCBI Taxonomy" id="1131581"/>
    <lineage>
        <taxon>Eukaryota</taxon>
        <taxon>Fungi</taxon>
        <taxon>Dikarya</taxon>
        <taxon>Ascomycota</taxon>
        <taxon>Pezizomycotina</taxon>
        <taxon>Eurotiomycetes</taxon>
        <taxon>Eurotiomycetidae</taxon>
        <taxon>Eurotiales</taxon>
        <taxon>Aspergillaceae</taxon>
        <taxon>Penicillium</taxon>
    </lineage>
</organism>
<reference evidence="1" key="2">
    <citation type="journal article" date="2023" name="IMA Fungus">
        <title>Comparative genomic study of the Penicillium genus elucidates a diverse pangenome and 15 lateral gene transfer events.</title>
        <authorList>
            <person name="Petersen C."/>
            <person name="Sorensen T."/>
            <person name="Nielsen M.R."/>
            <person name="Sondergaard T.E."/>
            <person name="Sorensen J.L."/>
            <person name="Fitzpatrick D.A."/>
            <person name="Frisvad J.C."/>
            <person name="Nielsen K.L."/>
        </authorList>
    </citation>
    <scope>NUCLEOTIDE SEQUENCE</scope>
    <source>
        <strain evidence="1">IBT 30761</strain>
    </source>
</reference>